<reference evidence="3 4" key="1">
    <citation type="submission" date="2016-11" db="EMBL/GenBank/DDBJ databases">
        <authorList>
            <person name="Jaros S."/>
            <person name="Januszkiewicz K."/>
            <person name="Wedrychowicz H."/>
        </authorList>
    </citation>
    <scope>NUCLEOTIDE SEQUENCE [LARGE SCALE GENOMIC DNA]</scope>
    <source>
        <strain evidence="3 4">DSM 14828</strain>
    </source>
</reference>
<evidence type="ECO:0000256" key="1">
    <source>
        <dbReference type="ARBA" id="ARBA00022448"/>
    </source>
</evidence>
<dbReference type="SUPFAM" id="SSF103486">
    <property type="entry name" value="V-type ATP synthase subunit C"/>
    <property type="match status" value="1"/>
</dbReference>
<dbReference type="AlphaFoldDB" id="A0A1M4X9S3"/>
<dbReference type="RefSeq" id="WP_073270602.1">
    <property type="nucleotide sequence ID" value="NZ_FQTU01000009.1"/>
</dbReference>
<name>A0A1M4X9S3_9FIRM</name>
<keyword evidence="1" id="KW-0813">Transport</keyword>
<accession>A0A1M4X9S3</accession>
<evidence type="ECO:0000256" key="2">
    <source>
        <dbReference type="ARBA" id="ARBA00023065"/>
    </source>
</evidence>
<dbReference type="Pfam" id="PF01992">
    <property type="entry name" value="vATP-synt_AC39"/>
    <property type="match status" value="1"/>
</dbReference>
<dbReference type="InterPro" id="IPR036079">
    <property type="entry name" value="ATPase_csu/dsu_sf"/>
</dbReference>
<dbReference type="Proteomes" id="UP000184251">
    <property type="component" value="Unassembled WGS sequence"/>
</dbReference>
<evidence type="ECO:0000313" key="4">
    <source>
        <dbReference type="Proteomes" id="UP000184251"/>
    </source>
</evidence>
<keyword evidence="2" id="KW-0406">Ion transport</keyword>
<organism evidence="3 4">
    <name type="scientific">Alkalibacter saccharofermentans DSM 14828</name>
    <dbReference type="NCBI Taxonomy" id="1120975"/>
    <lineage>
        <taxon>Bacteria</taxon>
        <taxon>Bacillati</taxon>
        <taxon>Bacillota</taxon>
        <taxon>Clostridia</taxon>
        <taxon>Eubacteriales</taxon>
        <taxon>Eubacteriaceae</taxon>
        <taxon>Alkalibacter</taxon>
    </lineage>
</organism>
<dbReference type="OrthoDB" id="9816136at2"/>
<dbReference type="InterPro" id="IPR044911">
    <property type="entry name" value="V-type_ATPase_csu/dsu_dom_3"/>
</dbReference>
<keyword evidence="4" id="KW-1185">Reference proteome</keyword>
<dbReference type="STRING" id="1120975.SAMN02746064_01446"/>
<gene>
    <name evidence="3" type="ORF">SAMN02746064_01446</name>
</gene>
<dbReference type="GO" id="GO:0046961">
    <property type="term" value="F:proton-transporting ATPase activity, rotational mechanism"/>
    <property type="evidence" value="ECO:0007669"/>
    <property type="project" value="InterPro"/>
</dbReference>
<protein>
    <submittedName>
        <fullName evidence="3">V/A-type H+-transporting ATPase subunit C</fullName>
    </submittedName>
</protein>
<proteinExistence type="predicted"/>
<dbReference type="Gene3D" id="1.10.132.50">
    <property type="entry name" value="ATP synthase (C/AC39) subunit, domain 3"/>
    <property type="match status" value="3"/>
</dbReference>
<dbReference type="PANTHER" id="PTHR38682">
    <property type="entry name" value="V-TYPE ATP SYNTHASE SUBUNIT C"/>
    <property type="match status" value="1"/>
</dbReference>
<dbReference type="EMBL" id="FQTU01000009">
    <property type="protein sequence ID" value="SHE90234.1"/>
    <property type="molecule type" value="Genomic_DNA"/>
</dbReference>
<dbReference type="PANTHER" id="PTHR38682:SF1">
    <property type="entry name" value="V-TYPE ATP SYNTHASE SUBUNIT C"/>
    <property type="match status" value="1"/>
</dbReference>
<sequence length="352" mass="41729">MIGSKQLDSASAKIGGMKSYMLSLDDFKSMMGQPDVRGIFDYLNDHTEYKSVLWDMKGQKVHRGDIERALYKHNVLSLEKLLHYLNEPYKGFMKSYMKKYETEDLKLVIEYIAGRSSLTNIESHILSRDSFSKLDFNELLSQDSLAKLMDKLSDTPYYDILIPYVNHIDLKFSFYVEMVLDRYYFRQLAAAGKKLPDSKNNPVMELIGRNIDLFNLEWIYRAMKFYDMSKEEILNFVLDGGHKYNFFKIKDMVYNLTPSKFRDYFKDSEYGFLFSHGDDTDLYMERRIERYLYYKSLSLYREHVLEFGRIMGFVLLLEFEVKDIISLVECIRYKLSPAETSKYLIRTIEVVE</sequence>
<evidence type="ECO:0000313" key="3">
    <source>
        <dbReference type="EMBL" id="SHE90234.1"/>
    </source>
</evidence>
<dbReference type="InterPro" id="IPR002843">
    <property type="entry name" value="ATPase_V0-cplx_csu/dsu"/>
</dbReference>
<dbReference type="InterPro" id="IPR050873">
    <property type="entry name" value="V-ATPase_V0D/AC39_subunit"/>
</dbReference>